<keyword evidence="3" id="KW-1185">Reference proteome</keyword>
<protein>
    <recommendedName>
        <fullName evidence="4">Cysteine rich repeat-containing protein</fullName>
    </recommendedName>
</protein>
<dbReference type="RefSeq" id="WP_091714512.1">
    <property type="nucleotide sequence ID" value="NZ_FOSH01000012.1"/>
</dbReference>
<proteinExistence type="predicted"/>
<name>A0A1I3ZXR3_9GAMM</name>
<feature type="chain" id="PRO_5011470169" description="Cysteine rich repeat-containing protein" evidence="1">
    <location>
        <begin position="23"/>
        <end position="114"/>
    </location>
</feature>
<reference evidence="3" key="1">
    <citation type="submission" date="2016-10" db="EMBL/GenBank/DDBJ databases">
        <authorList>
            <person name="Varghese N."/>
            <person name="Submissions S."/>
        </authorList>
    </citation>
    <scope>NUCLEOTIDE SEQUENCE [LARGE SCALE GENOMIC DNA]</scope>
    <source>
        <strain evidence="3">DSM 11578</strain>
    </source>
</reference>
<dbReference type="EMBL" id="FOSH01000012">
    <property type="protein sequence ID" value="SFK48677.1"/>
    <property type="molecule type" value="Genomic_DNA"/>
</dbReference>
<dbReference type="STRING" id="45496.SAMN04488079_11268"/>
<evidence type="ECO:0000313" key="3">
    <source>
        <dbReference type="Proteomes" id="UP000198924"/>
    </source>
</evidence>
<sequence>MTTQFRSGLLLVFMFMMTTAYAADDKMVAPELENAMKSCRESAKGSVEVFNQCMEQKGVNNDSAPVIPEPTKEIDTKLQSAIRDCHKTMKDNLAGFESCMEGKGFNRPGIDMSE</sequence>
<keyword evidence="1" id="KW-0732">Signal</keyword>
<dbReference type="AlphaFoldDB" id="A0A1I3ZXR3"/>
<dbReference type="OrthoDB" id="5594026at2"/>
<evidence type="ECO:0000256" key="1">
    <source>
        <dbReference type="SAM" id="SignalP"/>
    </source>
</evidence>
<feature type="signal peptide" evidence="1">
    <location>
        <begin position="1"/>
        <end position="22"/>
    </location>
</feature>
<gene>
    <name evidence="2" type="ORF">SAMN04488079_11268</name>
</gene>
<evidence type="ECO:0000313" key="2">
    <source>
        <dbReference type="EMBL" id="SFK48677.1"/>
    </source>
</evidence>
<accession>A0A1I3ZXR3</accession>
<dbReference type="Proteomes" id="UP000198924">
    <property type="component" value="Unassembled WGS sequence"/>
</dbReference>
<organism evidence="2 3">
    <name type="scientific">Methylophaga sulfidovorans</name>
    <dbReference type="NCBI Taxonomy" id="45496"/>
    <lineage>
        <taxon>Bacteria</taxon>
        <taxon>Pseudomonadati</taxon>
        <taxon>Pseudomonadota</taxon>
        <taxon>Gammaproteobacteria</taxon>
        <taxon>Thiotrichales</taxon>
        <taxon>Piscirickettsiaceae</taxon>
        <taxon>Methylophaga</taxon>
    </lineage>
</organism>
<evidence type="ECO:0008006" key="4">
    <source>
        <dbReference type="Google" id="ProtNLM"/>
    </source>
</evidence>